<organism evidence="10 11">
    <name type="scientific">Taenia crassiceps</name>
    <dbReference type="NCBI Taxonomy" id="6207"/>
    <lineage>
        <taxon>Eukaryota</taxon>
        <taxon>Metazoa</taxon>
        <taxon>Spiralia</taxon>
        <taxon>Lophotrochozoa</taxon>
        <taxon>Platyhelminthes</taxon>
        <taxon>Cestoda</taxon>
        <taxon>Eucestoda</taxon>
        <taxon>Cyclophyllidea</taxon>
        <taxon>Taeniidae</taxon>
        <taxon>Taenia</taxon>
    </lineage>
</organism>
<feature type="region of interest" description="Disordered" evidence="7">
    <location>
        <begin position="733"/>
        <end position="774"/>
    </location>
</feature>
<dbReference type="Pfam" id="PF15276">
    <property type="entry name" value="PP1_bind"/>
    <property type="match status" value="1"/>
</dbReference>
<evidence type="ECO:0000256" key="2">
    <source>
        <dbReference type="ARBA" id="ARBA00022499"/>
    </source>
</evidence>
<keyword evidence="5" id="KW-0539">Nucleus</keyword>
<keyword evidence="3" id="KW-0597">Phosphoprotein</keyword>
<dbReference type="Gene3D" id="2.60.200.20">
    <property type="match status" value="1"/>
</dbReference>
<protein>
    <recommendedName>
        <fullName evidence="12">Antigen KI-67</fullName>
    </recommendedName>
</protein>
<dbReference type="InterPro" id="IPR000253">
    <property type="entry name" value="FHA_dom"/>
</dbReference>
<comment type="caution">
    <text evidence="10">The sequence shown here is derived from an EMBL/GenBank/DDBJ whole genome shotgun (WGS) entry which is preliminary data.</text>
</comment>
<evidence type="ECO:0000256" key="6">
    <source>
        <dbReference type="ARBA" id="ARBA00023306"/>
    </source>
</evidence>
<dbReference type="InterPro" id="IPR008984">
    <property type="entry name" value="SMAD_FHA_dom_sf"/>
</dbReference>
<evidence type="ECO:0000259" key="9">
    <source>
        <dbReference type="Pfam" id="PF15276"/>
    </source>
</evidence>
<evidence type="ECO:0000256" key="1">
    <source>
        <dbReference type="ARBA" id="ARBA00004123"/>
    </source>
</evidence>
<evidence type="ECO:0000313" key="10">
    <source>
        <dbReference type="EMBL" id="KAL5111922.1"/>
    </source>
</evidence>
<feature type="region of interest" description="Disordered" evidence="7">
    <location>
        <begin position="1419"/>
        <end position="1446"/>
    </location>
</feature>
<sequence>MYSDGSCDVHIKVDDVAPFHCKLERMEDGRVFVESLSKTAKTLLNGVPVTERTFVAHDSLLTVVDRNFKFLYPENSAYIFRSAHCALSGVKTGISLSPMLTSSPRCVSEVSSFPRVVSNSLKPSPLQSARVRTPTLSSQRRGLSTKERYGPTPTRPVATPPAVSIKRHSLKRRSSKTGSFSSPIRKNANVNVISNTPLASGSSSIRVLRSSTSREETLQTNNSYYSLSSNQTRQFDLFDVSAKSPNSSSTLLLSEKSRANILPIVDSAGAFEMASDAQSKSDLLASQNLTSTGRRICRSSLPRQGSPGGTAPHYLAKDTRQFDASLRVGRSSPPIVVDSDHEIAKSQSIASGDHSEEYRPVKKGVQFGPSLSPEQFDSRLPPSTPIRRGELPPSSSFQRTYASIVKNRTPTLVPPLVKDGCNVSSEQFKPHSASVKLKTKPNLRALSRNLMDSFIDDSTAALKNLANGNMDSSPVAVSKSPAFSEVASPELANTEDDQAPKPQSFALNGYNVDMDHEGMSHDASTLFTPICTGGLGSAQMVSSGRRGPVNAPSHRSAGRTPASSTGVMEAKPGGRRGRSLPASRLNSPLSSTSRSRNASNSRLSFSDASVALQPSVSRLNTENESLANLSTVEARFERTGAATIPSRAGSLNRRSMDALKMHSSSKLPSTRRPTRLSGTASSPTLSDTQETVNVPAFSDSTINSVQLSKAKLKPELRKPTVLSSVRSNVYKPEARDASRLSGIQELTKSPRSTLSQRLSGVGKPEKPRRVTASSVLSGTGELVATPKSVRSSRVSVVGKLVKTPSIQVSSDMGAIQELTESSEIVLSSSLSGAKKFLKTPVDQASAQLSDIGELMITPKSVLSPRLLGAGNLVKTPKVHPPKFSGARKLVKTPKSLPSPRLSGVRRLIKTPKVQSSPQLSDIRELIKTPKPLPSPRLSGVRRLVKTPKAQASPRLSGIRKLVKTPKPLPSPRLSGVRRLVKTPKVQVSPPLSGIRKLMKTPESQPSPRLRGVRRIMRTPKAQASPELSGIRELVKTPKSVLSPRLSGVKELMETPELWVSPNLPEICRSKNVPRSLSSLKIFGLEDIVETPSELDSKITSQKSITSRSKRSKTPQLSSPGKRRRLQKSKDADVPRALPSDLSEVRQTRSRAKVSTTAPHASIAEVVVSLDVEAEKVQRRKCGGHTKPVFAASVESSASRAVKKRRKQLSPVAEPSSPIVRKIVQQESVKVGGARGAKSKSTKGAKCTLSLQRSAFKSPVLSLDSQSENEGKDSVSRKLRPKRFGNRRTGASPLGTIDSPPPSPSTDQKIKPKASTVTRTPAGRRKRPTPKSTPARRSRRAVQRGVQVSSPVQRRQVNVRRKVQFSDPEAIDIGADASTVDVNEVIGSVATSAARRKRGISQMAASPNCGCVLRQTRQKSAALTTSLRRKVPASPILRPMRRGRAKK</sequence>
<feature type="region of interest" description="Disordered" evidence="7">
    <location>
        <begin position="1259"/>
        <end position="1350"/>
    </location>
</feature>
<feature type="domain" description="PP1-binding" evidence="9">
    <location>
        <begin position="362"/>
        <end position="397"/>
    </location>
</feature>
<keyword evidence="6" id="KW-0131">Cell cycle</keyword>
<feature type="compositionally biased region" description="Polar residues" evidence="7">
    <location>
        <begin position="676"/>
        <end position="692"/>
    </location>
</feature>
<keyword evidence="4" id="KW-0832">Ubl conjugation</keyword>
<feature type="region of interest" description="Disordered" evidence="7">
    <location>
        <begin position="121"/>
        <end position="184"/>
    </location>
</feature>
<feature type="domain" description="FHA" evidence="8">
    <location>
        <begin position="5"/>
        <end position="58"/>
    </location>
</feature>
<dbReference type="InterPro" id="IPR029334">
    <property type="entry name" value="PP1-bd"/>
</dbReference>
<feature type="compositionally biased region" description="Low complexity" evidence="7">
    <location>
        <begin position="151"/>
        <end position="163"/>
    </location>
</feature>
<comment type="subcellular location">
    <subcellularLocation>
        <location evidence="1">Nucleus</location>
    </subcellularLocation>
</comment>
<evidence type="ECO:0000313" key="11">
    <source>
        <dbReference type="Proteomes" id="UP001651158"/>
    </source>
</evidence>
<evidence type="ECO:0000259" key="8">
    <source>
        <dbReference type="Pfam" id="PF00498"/>
    </source>
</evidence>
<evidence type="ECO:0000256" key="4">
    <source>
        <dbReference type="ARBA" id="ARBA00022843"/>
    </source>
</evidence>
<keyword evidence="11" id="KW-1185">Reference proteome</keyword>
<feature type="compositionally biased region" description="Basic residues" evidence="7">
    <location>
        <begin position="165"/>
        <end position="175"/>
    </location>
</feature>
<dbReference type="Pfam" id="PF00498">
    <property type="entry name" value="FHA"/>
    <property type="match status" value="1"/>
</dbReference>
<feature type="region of interest" description="Disordered" evidence="7">
    <location>
        <begin position="364"/>
        <end position="395"/>
    </location>
</feature>
<dbReference type="Proteomes" id="UP001651158">
    <property type="component" value="Unassembled WGS sequence"/>
</dbReference>
<keyword evidence="2" id="KW-1017">Isopeptide bond</keyword>
<gene>
    <name evidence="10" type="ORF">TcWFU_004223</name>
</gene>
<dbReference type="PANTHER" id="PTHR21603:SF18">
    <property type="entry name" value="ANTIGEN KI-67-LIKE PROTEIN"/>
    <property type="match status" value="1"/>
</dbReference>
<feature type="region of interest" description="Disordered" evidence="7">
    <location>
        <begin position="946"/>
        <end position="974"/>
    </location>
</feature>
<name>A0ABR4QQT4_9CEST</name>
<feature type="compositionally biased region" description="Basic residues" evidence="7">
    <location>
        <begin position="1321"/>
        <end position="1341"/>
    </location>
</feature>
<feature type="compositionally biased region" description="Low complexity" evidence="7">
    <location>
        <begin position="1097"/>
        <end position="1106"/>
    </location>
</feature>
<feature type="region of interest" description="Disordered" evidence="7">
    <location>
        <begin position="486"/>
        <end position="507"/>
    </location>
</feature>
<evidence type="ECO:0008006" key="12">
    <source>
        <dbReference type="Google" id="ProtNLM"/>
    </source>
</evidence>
<reference evidence="10 11" key="1">
    <citation type="journal article" date="2022" name="Front. Cell. Infect. Microbiol.">
        <title>The Genomes of Two Strains of Taenia crassiceps the Animal Model for the Study of Human Cysticercosis.</title>
        <authorList>
            <person name="Bobes R.J."/>
            <person name="Estrada K."/>
            <person name="Rios-Valencia D.G."/>
            <person name="Calderon-Gallegos A."/>
            <person name="de la Torre P."/>
            <person name="Carrero J.C."/>
            <person name="Sanchez-Flores A."/>
            <person name="Laclette J.P."/>
        </authorList>
    </citation>
    <scope>NUCLEOTIDE SEQUENCE [LARGE SCALE GENOMIC DNA]</scope>
    <source>
        <strain evidence="10">WFUcys</strain>
    </source>
</reference>
<accession>A0ABR4QQT4</accession>
<feature type="region of interest" description="Disordered" evidence="7">
    <location>
        <begin position="1093"/>
        <end position="1157"/>
    </location>
</feature>
<proteinExistence type="predicted"/>
<feature type="region of interest" description="Disordered" evidence="7">
    <location>
        <begin position="660"/>
        <end position="692"/>
    </location>
</feature>
<dbReference type="SUPFAM" id="SSF49879">
    <property type="entry name" value="SMAD/FHA domain"/>
    <property type="match status" value="1"/>
</dbReference>
<feature type="region of interest" description="Disordered" evidence="7">
    <location>
        <begin position="538"/>
        <end position="604"/>
    </location>
</feature>
<feature type="compositionally biased region" description="Basic residues" evidence="7">
    <location>
        <begin position="1276"/>
        <end position="1285"/>
    </location>
</feature>
<feature type="compositionally biased region" description="Polar residues" evidence="7">
    <location>
        <begin position="744"/>
        <end position="758"/>
    </location>
</feature>
<evidence type="ECO:0000256" key="7">
    <source>
        <dbReference type="SAM" id="MobiDB-lite"/>
    </source>
</evidence>
<evidence type="ECO:0000256" key="3">
    <source>
        <dbReference type="ARBA" id="ARBA00022553"/>
    </source>
</evidence>
<dbReference type="EMBL" id="JAKROA010000001">
    <property type="protein sequence ID" value="KAL5111922.1"/>
    <property type="molecule type" value="Genomic_DNA"/>
</dbReference>
<feature type="compositionally biased region" description="Low complexity" evidence="7">
    <location>
        <begin position="583"/>
        <end position="604"/>
    </location>
</feature>
<dbReference type="PANTHER" id="PTHR21603">
    <property type="entry name" value="ANTIGEN KI-67-LIKE PROTEIN"/>
    <property type="match status" value="1"/>
</dbReference>
<evidence type="ECO:0000256" key="5">
    <source>
        <dbReference type="ARBA" id="ARBA00023242"/>
    </source>
</evidence>